<dbReference type="EMBL" id="LGST01000013">
    <property type="protein sequence ID" value="KNE01358.1"/>
    <property type="molecule type" value="Genomic_DNA"/>
</dbReference>
<evidence type="ECO:0000313" key="1">
    <source>
        <dbReference type="EMBL" id="KNE01358.1"/>
    </source>
</evidence>
<gene>
    <name evidence="1" type="ORF">QG37_01673</name>
</gene>
<dbReference type="AlphaFoldDB" id="A0A0L0P4Q6"/>
<accession>A0A0L0P4Q6</accession>
<dbReference type="Proteomes" id="UP000037122">
    <property type="component" value="Unassembled WGS sequence"/>
</dbReference>
<sequence>MEPMAGLTVVQFLPILSKTVAVSPTEESTFRKGSPFVYLKSAIAIAQTGLLSFIQTVLHSRGINHPLQ</sequence>
<reference evidence="2" key="1">
    <citation type="journal article" date="2015" name="BMC Genomics">
        <title>Draft genome of a commonly misdiagnosed multidrug resistant pathogen Candida auris.</title>
        <authorList>
            <person name="Chatterjee S."/>
            <person name="Alampalli S.V."/>
            <person name="Nageshan R.K."/>
            <person name="Chettiar S.T."/>
            <person name="Joshi S."/>
            <person name="Tatu U.S."/>
        </authorList>
    </citation>
    <scope>NUCLEOTIDE SEQUENCE [LARGE SCALE GENOMIC DNA]</scope>
    <source>
        <strain evidence="2">6684</strain>
    </source>
</reference>
<evidence type="ECO:0000313" key="2">
    <source>
        <dbReference type="Proteomes" id="UP000037122"/>
    </source>
</evidence>
<name>A0A0L0P4Q6_CANAR</name>
<organism evidence="1 2">
    <name type="scientific">Candidozyma auris</name>
    <name type="common">Yeast</name>
    <name type="synonym">Candida auris</name>
    <dbReference type="NCBI Taxonomy" id="498019"/>
    <lineage>
        <taxon>Eukaryota</taxon>
        <taxon>Fungi</taxon>
        <taxon>Dikarya</taxon>
        <taxon>Ascomycota</taxon>
        <taxon>Saccharomycotina</taxon>
        <taxon>Pichiomycetes</taxon>
        <taxon>Metschnikowiaceae</taxon>
        <taxon>Candidozyma</taxon>
    </lineage>
</organism>
<proteinExistence type="predicted"/>
<comment type="caution">
    <text evidence="1">The sequence shown here is derived from an EMBL/GenBank/DDBJ whole genome shotgun (WGS) entry which is preliminary data.</text>
</comment>
<protein>
    <submittedName>
        <fullName evidence="1">Uncharacterized protein</fullName>
    </submittedName>
</protein>
<dbReference type="VEuPathDB" id="FungiDB:QG37_01673"/>